<dbReference type="EMBL" id="JALBCA010000110">
    <property type="protein sequence ID" value="KAI2382764.1"/>
    <property type="molecule type" value="Genomic_DNA"/>
</dbReference>
<comment type="caution">
    <text evidence="1">The sequence shown here is derived from an EMBL/GenBank/DDBJ whole genome shotgun (WGS) entry which is preliminary data.</text>
</comment>
<gene>
    <name evidence="1" type="ORF">LOY88_005755</name>
</gene>
<reference evidence="1" key="1">
    <citation type="journal article" date="2022" name="bioRxiv">
        <title>Population genetic analysis of Ophidiomyces ophidiicola, the causative agent of snake fungal disease, indicates recent introductions to the USA.</title>
        <authorList>
            <person name="Ladner J.T."/>
            <person name="Palmer J.M."/>
            <person name="Ettinger C.L."/>
            <person name="Stajich J.E."/>
            <person name="Farrell T.M."/>
            <person name="Glorioso B.M."/>
            <person name="Lawson B."/>
            <person name="Price S.J."/>
            <person name="Stengle A.G."/>
            <person name="Grear D.A."/>
            <person name="Lorch J.M."/>
        </authorList>
    </citation>
    <scope>NUCLEOTIDE SEQUENCE</scope>
    <source>
        <strain evidence="1">NWHC 24266-5</strain>
    </source>
</reference>
<name>A0ACB8UQQ9_9EURO</name>
<sequence length="964" mass="105710">MRLQAACLLLASFSASSWAILTDEAYQIDYHHALLGTPQAHATFFHKPTSSSSASLLYTLSESSIIGAVNPKDGLIVWRQNVSDYSVGTSSGGLLQASEGEDAVISALGRDVLAWGASDGRLLWKNRFPEGPIVDLKPVDQAAAGAHALRDSILLSGERNGIVRRLDGMLGSVKWEFRDDSDDIPFRISTSSSTFYYISLQVVSQKGYRIKVTGLDPQTGRQTSQYTLNSENDISSLDSVIFASGNSMFSVIAWLDQESKNLKINAIGSKTIHSIVVKNQSGEAIQDVKIHASNIAPHFLVSYNTLSKSWAEIYHMNEKMSTVSEYHRLPLLNSKSIFAQCAIGDKSYFPRITTSTIDLFMSASKEVLGAWRIKEISGEPQHAAAEVVARGAGFAIRFAQVDESGDWILIRNGELEWRRPESLTDTIVAAWADMNGGEALAQELEFEGHQDVLSAYIHRVKRHAKGLQENFLPWLKDLPDRIVSSFLSNEGTDLSQFGFGKYVVLATRKGRVLALDSGHHGAILWNTKVADDTTTWGAKSIHTNHGIATVFVNDGSTVKLNITSGQIVERSKATKAYASLILVPDTKSPIPVMVDSNGVPRDMPSLLGDNKFLVTISEDGKLFGWSSIDLKVPAWEFVAPKGQKVVHVTTRPAHDPVASIGKVLGDRSVFYKYLNPNLALITAITSSSVTFYLLDGISGRVIYTATQDGVDTSQPIASVISENWFAYSYWTDVTDNSDAKGSRLVISELYESSIPNDRGALGDAANYSSLHSSTAALRPHAISQAYVIPELISSMAVTDTRQGITIRQLLCTLPASNAIVGIPKFILDPRRPVNRDPTSQEAEEGLMRYTPFLEFDPKWYLNHAREVLGIERIESSPTLLESSTLIFAYGFDVFGTRLAPSQPFDMLGKGFSKIQLLITVLALAAGVVVLAPMVRLTCYTCFITLLLTAHQQARRKMVDLQWKT</sequence>
<proteinExistence type="predicted"/>
<protein>
    <submittedName>
        <fullName evidence="1">Uncharacterized protein</fullName>
    </submittedName>
</protein>
<accession>A0ACB8UQQ9</accession>
<evidence type="ECO:0000313" key="1">
    <source>
        <dbReference type="EMBL" id="KAI2382764.1"/>
    </source>
</evidence>
<organism evidence="1">
    <name type="scientific">Ophidiomyces ophidiicola</name>
    <dbReference type="NCBI Taxonomy" id="1387563"/>
    <lineage>
        <taxon>Eukaryota</taxon>
        <taxon>Fungi</taxon>
        <taxon>Dikarya</taxon>
        <taxon>Ascomycota</taxon>
        <taxon>Pezizomycotina</taxon>
        <taxon>Eurotiomycetes</taxon>
        <taxon>Eurotiomycetidae</taxon>
        <taxon>Onygenales</taxon>
        <taxon>Onygenaceae</taxon>
        <taxon>Ophidiomyces</taxon>
    </lineage>
</organism>